<reference evidence="13 14" key="1">
    <citation type="submission" date="2019-01" db="EMBL/GenBank/DDBJ databases">
        <title>Sequencing of cultivated peanut Arachis hypogaea provides insights into genome evolution and oil improvement.</title>
        <authorList>
            <person name="Chen X."/>
        </authorList>
    </citation>
    <scope>NUCLEOTIDE SEQUENCE [LARGE SCALE GENOMIC DNA]</scope>
    <source>
        <strain evidence="14">cv. Fuhuasheng</strain>
        <tissue evidence="13">Leaves</tissue>
    </source>
</reference>
<comment type="caution">
    <text evidence="13">The sequence shown here is derived from an EMBL/GenBank/DDBJ whole genome shotgun (WGS) entry which is preliminary data.</text>
</comment>
<comment type="similarity">
    <text evidence="9">Belongs to the plant Proton pump-interactor protein family.</text>
</comment>
<gene>
    <name evidence="13" type="ORF">Ahy_A10g046850</name>
</gene>
<comment type="subcellular location">
    <subcellularLocation>
        <location evidence="1">Cell membrane</location>
        <topology evidence="1">Single-pass membrane protein</topology>
    </subcellularLocation>
    <subcellularLocation>
        <location evidence="2">Endoplasmic reticulum membrane</location>
        <topology evidence="2">Single-pass membrane protein</topology>
    </subcellularLocation>
</comment>
<evidence type="ECO:0000313" key="14">
    <source>
        <dbReference type="Proteomes" id="UP000289738"/>
    </source>
</evidence>
<feature type="compositionally biased region" description="Basic and acidic residues" evidence="11">
    <location>
        <begin position="377"/>
        <end position="387"/>
    </location>
</feature>
<evidence type="ECO:0000256" key="2">
    <source>
        <dbReference type="ARBA" id="ARBA00004389"/>
    </source>
</evidence>
<evidence type="ECO:0000256" key="6">
    <source>
        <dbReference type="ARBA" id="ARBA00022989"/>
    </source>
</evidence>
<evidence type="ECO:0000313" key="13">
    <source>
        <dbReference type="EMBL" id="RYR32266.1"/>
    </source>
</evidence>
<feature type="region of interest" description="Disordered" evidence="11">
    <location>
        <begin position="106"/>
        <end position="128"/>
    </location>
</feature>
<keyword evidence="4 12" id="KW-0812">Transmembrane</keyword>
<evidence type="ECO:0000256" key="11">
    <source>
        <dbReference type="SAM" id="MobiDB-lite"/>
    </source>
</evidence>
<feature type="compositionally biased region" description="Basic and acidic residues" evidence="11">
    <location>
        <begin position="1064"/>
        <end position="1090"/>
    </location>
</feature>
<accession>A0A445B0V3</accession>
<keyword evidence="3" id="KW-1003">Cell membrane</keyword>
<feature type="region of interest" description="Disordered" evidence="11">
    <location>
        <begin position="1"/>
        <end position="22"/>
    </location>
</feature>
<feature type="region of interest" description="Disordered" evidence="11">
    <location>
        <begin position="867"/>
        <end position="889"/>
    </location>
</feature>
<dbReference type="STRING" id="3818.A0A445B0V3"/>
<feature type="compositionally biased region" description="Basic and acidic residues" evidence="11">
    <location>
        <begin position="1169"/>
        <end position="1180"/>
    </location>
</feature>
<evidence type="ECO:0000256" key="8">
    <source>
        <dbReference type="ARBA" id="ARBA00023136"/>
    </source>
</evidence>
<evidence type="ECO:0008006" key="15">
    <source>
        <dbReference type="Google" id="ProtNLM"/>
    </source>
</evidence>
<protein>
    <recommendedName>
        <fullName evidence="15">Proton pump-interactor</fullName>
    </recommendedName>
</protein>
<feature type="compositionally biased region" description="Polar residues" evidence="11">
    <location>
        <begin position="1054"/>
        <end position="1063"/>
    </location>
</feature>
<evidence type="ECO:0000256" key="5">
    <source>
        <dbReference type="ARBA" id="ARBA00022824"/>
    </source>
</evidence>
<feature type="compositionally biased region" description="Basic and acidic residues" evidence="11">
    <location>
        <begin position="700"/>
        <end position="720"/>
    </location>
</feature>
<keyword evidence="7 10" id="KW-0175">Coiled coil</keyword>
<dbReference type="InterPro" id="IPR055282">
    <property type="entry name" value="PPI1-4"/>
</dbReference>
<name>A0A445B0V3_ARAHY</name>
<sequence length="1307" mass="142999">MTEEEVVNVRGGEISDSSDGDRHNIKVKYCNGGAAHENGSVAGDAIAGDGAVVSGNGGGDSGASDLTVVVDDKVEGKALCESDVAVSEASAVAECECEEAVNKKEENDLEEKTEISNGTIPVGWGGQNDEGSAVVLEDNAKEVNETITCDHELGVPNGAKSEIRDGIDEVNGADVNGIHQNGEIHGDEKKESVTVVEVDRTDGNNGSDSELESVAVENCVVNKEVSVTMDVNEFADKDGESKSAEKAQLEAVDSGGGIEEGGGSVLEGTIESTSDAVSDEKAVAQEVTDRESTNVVNGDYQNGSAETEKDEIPIGIDGVPVSVDVKECAGEDAHIGSDVEKSEAETVTDSNNVNKSVAGGDVQNGSAEQELSNGVHVEGESGCKFEKPEEESGEELVDKIEDSSALNNSNISGHGIIVPEANANVMESEAEPSKIAMESDPEPSNLVVEREAEPSNAAVESEPLPSIIAVDPEPSKIAMESDPEPSNLVVEREVEPSSAAVESEPEPSIIAVDPEPSKIAMESDPEPSNLVVEREAEPSNAAVESEPEPSIIAVESDAEPSNVPLQSEPEPSTTLVEHESEPSNTLVENEAEPTKVAAESEAEPMKVAAESEAEPTKVAAESEAEPTEIATESEAEPPMFATESEADSTKIAVESEAEPSNFTVESKAEPSDVAIGSEAEPSKIAVESEAEPSAEGVLCVEREAGNVGDEETKLTEERSNTDAVDVQNMGSEVVKRPFYYLIRIPRYDDDENIKEQIKIAIQQVEEKTRIRDEIRSESQNKKATCKEYNQEFRAAITAERAARDTLKSKRQEMDLVQATMNRLNNAISVGDIDGKIRNMEHMIEHETLPLKEEKQLIRQIKQLKQNREELSSSMAKQDQSQKSLDDKDNIEESSKKLQLLKKEIELLRSNVQKAEAATKAAKKKYEDECNILNEISARFKFADDVRQEAYAKLQTLKKQFHLKSKYFWEYKNASKKGQDLAAEGKKEELQCFCMDQVERMMELWNKNDEFRRDYVRCNTRSTLRRLQTLDGRSLGPDEEPPVIPSFLPERVSKDNSSVSQSTLDQEKKPTPAESVNKKAESAPKAVEQKTENSQTTKPKKAAKATPLEKSVAAIPRWADEPEDIPEESVRTKEEEEQILKAEIARKEEEAAKLKEKRRLEEIEKAKEAMLRKQRNAEKAQQRAALKAQKEAEQKEKEREKRLRKKERRKAAATETAENTEQEPAPISETVTRSTEECVQSEKPVEVTRRSQYTRQSKAKSMPLPLRNRGKRRIQPWMWAVIAVLAVVALFFLGNNSSLRSWLQGSAY</sequence>
<evidence type="ECO:0000256" key="7">
    <source>
        <dbReference type="ARBA" id="ARBA00023054"/>
    </source>
</evidence>
<dbReference type="PANTHER" id="PTHR32219:SF3">
    <property type="entry name" value="CALPONIN-LIKE DOMAIN PROTEIN"/>
    <property type="match status" value="1"/>
</dbReference>
<evidence type="ECO:0000256" key="4">
    <source>
        <dbReference type="ARBA" id="ARBA00022692"/>
    </source>
</evidence>
<feature type="region of interest" description="Disordered" evidence="11">
    <location>
        <begin position="1028"/>
        <end position="1135"/>
    </location>
</feature>
<feature type="compositionally biased region" description="Low complexity" evidence="11">
    <location>
        <begin position="496"/>
        <end position="508"/>
    </location>
</feature>
<keyword evidence="5" id="KW-0256">Endoplasmic reticulum</keyword>
<feature type="compositionally biased region" description="Polar residues" evidence="11">
    <location>
        <begin position="345"/>
        <end position="355"/>
    </location>
</feature>
<evidence type="ECO:0000256" key="3">
    <source>
        <dbReference type="ARBA" id="ARBA00022475"/>
    </source>
</evidence>
<feature type="transmembrane region" description="Helical" evidence="12">
    <location>
        <begin position="1276"/>
        <end position="1293"/>
    </location>
</feature>
<feature type="region of interest" description="Disordered" evidence="11">
    <location>
        <begin position="339"/>
        <end position="720"/>
    </location>
</feature>
<dbReference type="GO" id="GO:0005886">
    <property type="term" value="C:plasma membrane"/>
    <property type="evidence" value="ECO:0007669"/>
    <property type="project" value="UniProtKB-SubCell"/>
</dbReference>
<feature type="compositionally biased region" description="Acidic residues" evidence="11">
    <location>
        <begin position="622"/>
        <end position="635"/>
    </location>
</feature>
<evidence type="ECO:0000256" key="1">
    <source>
        <dbReference type="ARBA" id="ARBA00004162"/>
    </source>
</evidence>
<keyword evidence="8 12" id="KW-0472">Membrane</keyword>
<dbReference type="Proteomes" id="UP000289738">
    <property type="component" value="Chromosome A10"/>
</dbReference>
<keyword evidence="6 12" id="KW-1133">Transmembrane helix</keyword>
<evidence type="ECO:0000256" key="9">
    <source>
        <dbReference type="ARBA" id="ARBA00038080"/>
    </source>
</evidence>
<proteinExistence type="inferred from homology"/>
<organism evidence="13 14">
    <name type="scientific">Arachis hypogaea</name>
    <name type="common">Peanut</name>
    <dbReference type="NCBI Taxonomy" id="3818"/>
    <lineage>
        <taxon>Eukaryota</taxon>
        <taxon>Viridiplantae</taxon>
        <taxon>Streptophyta</taxon>
        <taxon>Embryophyta</taxon>
        <taxon>Tracheophyta</taxon>
        <taxon>Spermatophyta</taxon>
        <taxon>Magnoliopsida</taxon>
        <taxon>eudicotyledons</taxon>
        <taxon>Gunneridae</taxon>
        <taxon>Pentapetalae</taxon>
        <taxon>rosids</taxon>
        <taxon>fabids</taxon>
        <taxon>Fabales</taxon>
        <taxon>Fabaceae</taxon>
        <taxon>Papilionoideae</taxon>
        <taxon>50 kb inversion clade</taxon>
        <taxon>dalbergioids sensu lato</taxon>
        <taxon>Dalbergieae</taxon>
        <taxon>Pterocarpus clade</taxon>
        <taxon>Arachis</taxon>
    </lineage>
</organism>
<feature type="compositionally biased region" description="Polar residues" evidence="11">
    <location>
        <begin position="363"/>
        <end position="372"/>
    </location>
</feature>
<keyword evidence="14" id="KW-1185">Reference proteome</keyword>
<evidence type="ECO:0000256" key="10">
    <source>
        <dbReference type="SAM" id="Coils"/>
    </source>
</evidence>
<dbReference type="GO" id="GO:0005789">
    <property type="term" value="C:endoplasmic reticulum membrane"/>
    <property type="evidence" value="ECO:0007669"/>
    <property type="project" value="UniProtKB-SubCell"/>
</dbReference>
<dbReference type="EMBL" id="SDMP01000010">
    <property type="protein sequence ID" value="RYR32266.1"/>
    <property type="molecule type" value="Genomic_DNA"/>
</dbReference>
<feature type="compositionally biased region" description="Basic residues" evidence="11">
    <location>
        <begin position="1201"/>
        <end position="1210"/>
    </location>
</feature>
<evidence type="ECO:0000256" key="12">
    <source>
        <dbReference type="SAM" id="Phobius"/>
    </source>
</evidence>
<feature type="coiled-coil region" evidence="10">
    <location>
        <begin position="747"/>
        <end position="826"/>
    </location>
</feature>
<feature type="compositionally biased region" description="Basic and acidic residues" evidence="11">
    <location>
        <begin position="1187"/>
        <end position="1200"/>
    </location>
</feature>
<feature type="region of interest" description="Disordered" evidence="11">
    <location>
        <begin position="1169"/>
        <end position="1259"/>
    </location>
</feature>
<feature type="compositionally biased region" description="Polar residues" evidence="11">
    <location>
        <begin position="563"/>
        <end position="575"/>
    </location>
</feature>
<dbReference type="PANTHER" id="PTHR32219">
    <property type="entry name" value="RNA-BINDING PROTEIN YLMH-RELATED"/>
    <property type="match status" value="1"/>
</dbReference>